<dbReference type="Proteomes" id="UP000546213">
    <property type="component" value="Unassembled WGS sequence"/>
</dbReference>
<sequence length="66" mass="7367">MGAIMQRRYQMTGDLEDLDEAIGLTQQALLALGPNHPQQADTMSLIALFFAKRYGETQSPEDLERA</sequence>
<name>A0A8H5L9B0_9HYPO</name>
<evidence type="ECO:0000313" key="2">
    <source>
        <dbReference type="Proteomes" id="UP000546213"/>
    </source>
</evidence>
<accession>A0A8H5L9B0</accession>
<evidence type="ECO:0000313" key="1">
    <source>
        <dbReference type="EMBL" id="KAF5588765.1"/>
    </source>
</evidence>
<keyword evidence="2" id="KW-1185">Reference proteome</keyword>
<dbReference type="EMBL" id="JAAOAS010000163">
    <property type="protein sequence ID" value="KAF5588765.1"/>
    <property type="molecule type" value="Genomic_DNA"/>
</dbReference>
<comment type="caution">
    <text evidence="1">The sequence shown here is derived from an EMBL/GenBank/DDBJ whole genome shotgun (WGS) entry which is preliminary data.</text>
</comment>
<proteinExistence type="predicted"/>
<dbReference type="AlphaFoldDB" id="A0A8H5L9B0"/>
<dbReference type="OrthoDB" id="5106936at2759"/>
<organism evidence="1 2">
    <name type="scientific">Fusarium pseudocircinatum</name>
    <dbReference type="NCBI Taxonomy" id="56676"/>
    <lineage>
        <taxon>Eukaryota</taxon>
        <taxon>Fungi</taxon>
        <taxon>Dikarya</taxon>
        <taxon>Ascomycota</taxon>
        <taxon>Pezizomycotina</taxon>
        <taxon>Sordariomycetes</taxon>
        <taxon>Hypocreomycetidae</taxon>
        <taxon>Hypocreales</taxon>
        <taxon>Nectriaceae</taxon>
        <taxon>Fusarium</taxon>
        <taxon>Fusarium fujikuroi species complex</taxon>
    </lineage>
</organism>
<protein>
    <submittedName>
        <fullName evidence="1">30S ribosomal S17P protein</fullName>
    </submittedName>
</protein>
<reference evidence="1 2" key="1">
    <citation type="submission" date="2020-05" db="EMBL/GenBank/DDBJ databases">
        <title>Identification and distribution of gene clusters putatively required for synthesis of sphingolipid metabolism inhibitors in phylogenetically diverse species of the filamentous fungus Fusarium.</title>
        <authorList>
            <person name="Kim H.-S."/>
            <person name="Busman M."/>
            <person name="Brown D.W."/>
            <person name="Divon H."/>
            <person name="Uhlig S."/>
            <person name="Proctor R.H."/>
        </authorList>
    </citation>
    <scope>NUCLEOTIDE SEQUENCE [LARGE SCALE GENOMIC DNA]</scope>
    <source>
        <strain evidence="1 2">NRRL 36939</strain>
    </source>
</reference>
<gene>
    <name evidence="1" type="ORF">FPCIR_7039</name>
</gene>